<dbReference type="Proteomes" id="UP000191025">
    <property type="component" value="Unassembled WGS sequence"/>
</dbReference>
<sequence>MVIFHRIQMYFKNTCIAQYLSAYGALMMKLKSLFIALIATSAIGFSTNISAKVGPAYNGGGSYGYACTHQTNGNVLLRSGPGQNYKVLARMPNGSDVSIIGERNSNGWVWYKVKFGRSVGWARSDYICS</sequence>
<reference evidence="3" key="1">
    <citation type="submission" date="2017-03" db="EMBL/GenBank/DDBJ databases">
        <title>Draft genome sequence of Moraxella equi CCUG 4950T type strain.</title>
        <authorList>
            <person name="Salva-Serra F."/>
            <person name="Engstrom-Jakobsson H."/>
            <person name="Thorell K."/>
            <person name="Jaen-Luchoro D."/>
            <person name="Gonzales-Siles L."/>
            <person name="Karlsson R."/>
            <person name="Yazdan S."/>
            <person name="Boulund F."/>
            <person name="Johnning A."/>
            <person name="Engstrand L."/>
            <person name="Kristiansson E."/>
            <person name="Moore E."/>
        </authorList>
    </citation>
    <scope>NUCLEOTIDE SEQUENCE [LARGE SCALE GENOMIC DNA]</scope>
    <source>
        <strain evidence="3">CCUG 4441</strain>
    </source>
</reference>
<organism evidence="2 3">
    <name type="scientific">Moraxella lacunata</name>
    <dbReference type="NCBI Taxonomy" id="477"/>
    <lineage>
        <taxon>Bacteria</taxon>
        <taxon>Pseudomonadati</taxon>
        <taxon>Pseudomonadota</taxon>
        <taxon>Gammaproteobacteria</taxon>
        <taxon>Moraxellales</taxon>
        <taxon>Moraxellaceae</taxon>
        <taxon>Moraxella</taxon>
    </lineage>
</organism>
<proteinExistence type="predicted"/>
<dbReference type="AlphaFoldDB" id="A0A1V4H0Q5"/>
<evidence type="ECO:0000313" key="2">
    <source>
        <dbReference type="EMBL" id="OPH38472.1"/>
    </source>
</evidence>
<feature type="domain" description="SH3b" evidence="1">
    <location>
        <begin position="77"/>
        <end position="127"/>
    </location>
</feature>
<dbReference type="InterPro" id="IPR003646">
    <property type="entry name" value="SH3-like_bac-type"/>
</dbReference>
<dbReference type="Gene3D" id="2.30.30.40">
    <property type="entry name" value="SH3 Domains"/>
    <property type="match status" value="1"/>
</dbReference>
<gene>
    <name evidence="2" type="ORF">B5J94_03365</name>
</gene>
<comment type="caution">
    <text evidence="2">The sequence shown here is derived from an EMBL/GenBank/DDBJ whole genome shotgun (WGS) entry which is preliminary data.</text>
</comment>
<dbReference type="Pfam" id="PF08239">
    <property type="entry name" value="SH3_3"/>
    <property type="match status" value="1"/>
</dbReference>
<name>A0A1V4H0Q5_MORLA</name>
<evidence type="ECO:0000313" key="3">
    <source>
        <dbReference type="Proteomes" id="UP000191025"/>
    </source>
</evidence>
<protein>
    <recommendedName>
        <fullName evidence="1">SH3b domain-containing protein</fullName>
    </recommendedName>
</protein>
<dbReference type="EMBL" id="MXAN01000015">
    <property type="protein sequence ID" value="OPH38472.1"/>
    <property type="molecule type" value="Genomic_DNA"/>
</dbReference>
<evidence type="ECO:0000259" key="1">
    <source>
        <dbReference type="Pfam" id="PF08239"/>
    </source>
</evidence>
<accession>A0A1V4H0Q5</accession>